<keyword evidence="10 15" id="KW-0067">ATP-binding</keyword>
<keyword evidence="19" id="KW-1185">Reference proteome</keyword>
<evidence type="ECO:0000256" key="5">
    <source>
        <dbReference type="ARBA" id="ARBA00022527"/>
    </source>
</evidence>
<feature type="domain" description="Protein kinase" evidence="17">
    <location>
        <begin position="140"/>
        <end position="403"/>
    </location>
</feature>
<feature type="region of interest" description="Disordered" evidence="16">
    <location>
        <begin position="40"/>
        <end position="70"/>
    </location>
</feature>
<evidence type="ECO:0000256" key="10">
    <source>
        <dbReference type="ARBA" id="ARBA00022840"/>
    </source>
</evidence>
<dbReference type="FunFam" id="1.10.510.10:FF:001234">
    <property type="entry name" value="Serine/threonine-protein kinase par-4"/>
    <property type="match status" value="1"/>
</dbReference>
<evidence type="ECO:0000256" key="11">
    <source>
        <dbReference type="ARBA" id="ARBA00022842"/>
    </source>
</evidence>
<dbReference type="Gene3D" id="3.30.200.20">
    <property type="entry name" value="Phosphorylase Kinase, domain 1"/>
    <property type="match status" value="1"/>
</dbReference>
<keyword evidence="8 15" id="KW-0547">Nucleotide-binding</keyword>
<dbReference type="GO" id="GO:0046872">
    <property type="term" value="F:metal ion binding"/>
    <property type="evidence" value="ECO:0007669"/>
    <property type="project" value="UniProtKB-KW"/>
</dbReference>
<evidence type="ECO:0000313" key="19">
    <source>
        <dbReference type="Proteomes" id="UP001176961"/>
    </source>
</evidence>
<dbReference type="GO" id="GO:0005737">
    <property type="term" value="C:cytoplasm"/>
    <property type="evidence" value="ECO:0007669"/>
    <property type="project" value="TreeGrafter"/>
</dbReference>
<evidence type="ECO:0000256" key="16">
    <source>
        <dbReference type="SAM" id="MobiDB-lite"/>
    </source>
</evidence>
<dbReference type="Proteomes" id="UP001176961">
    <property type="component" value="Unassembled WGS sequence"/>
</dbReference>
<evidence type="ECO:0000256" key="4">
    <source>
        <dbReference type="ARBA" id="ARBA00012513"/>
    </source>
</evidence>
<dbReference type="PANTHER" id="PTHR24346:SF94">
    <property type="entry name" value="NON-SPECIFIC SERINE_THREONINE PROTEIN KINASE"/>
    <property type="match status" value="1"/>
</dbReference>
<evidence type="ECO:0000256" key="15">
    <source>
        <dbReference type="PROSITE-ProRule" id="PRU10141"/>
    </source>
</evidence>
<evidence type="ECO:0000256" key="14">
    <source>
        <dbReference type="ARBA" id="ARBA00048679"/>
    </source>
</evidence>
<comment type="caution">
    <text evidence="18">The sequence shown here is derived from an EMBL/GenBank/DDBJ whole genome shotgun (WGS) entry which is preliminary data.</text>
</comment>
<dbReference type="GO" id="GO:0004674">
    <property type="term" value="F:protein serine/threonine kinase activity"/>
    <property type="evidence" value="ECO:0007669"/>
    <property type="project" value="UniProtKB-KW"/>
</dbReference>
<evidence type="ECO:0000256" key="13">
    <source>
        <dbReference type="ARBA" id="ARBA00047899"/>
    </source>
</evidence>
<dbReference type="SMART" id="SM00220">
    <property type="entry name" value="S_TKc"/>
    <property type="match status" value="1"/>
</dbReference>
<dbReference type="EC" id="2.7.11.1" evidence="4"/>
<keyword evidence="7" id="KW-0479">Metal-binding</keyword>
<dbReference type="InterPro" id="IPR000719">
    <property type="entry name" value="Prot_kinase_dom"/>
</dbReference>
<dbReference type="PROSITE" id="PS00108">
    <property type="entry name" value="PROTEIN_KINASE_ST"/>
    <property type="match status" value="1"/>
</dbReference>
<dbReference type="InterPro" id="IPR011009">
    <property type="entry name" value="Kinase-like_dom_sf"/>
</dbReference>
<evidence type="ECO:0000313" key="18">
    <source>
        <dbReference type="EMBL" id="CAJ0588219.1"/>
    </source>
</evidence>
<evidence type="ECO:0000256" key="1">
    <source>
        <dbReference type="ARBA" id="ARBA00001936"/>
    </source>
</evidence>
<comment type="cofactor">
    <cofactor evidence="2">
        <name>Mg(2+)</name>
        <dbReference type="ChEBI" id="CHEBI:18420"/>
    </cofactor>
</comment>
<evidence type="ECO:0000256" key="7">
    <source>
        <dbReference type="ARBA" id="ARBA00022723"/>
    </source>
</evidence>
<evidence type="ECO:0000256" key="2">
    <source>
        <dbReference type="ARBA" id="ARBA00001946"/>
    </source>
</evidence>
<dbReference type="InterPro" id="IPR008271">
    <property type="entry name" value="Ser/Thr_kinase_AS"/>
</dbReference>
<evidence type="ECO:0000256" key="6">
    <source>
        <dbReference type="ARBA" id="ARBA00022679"/>
    </source>
</evidence>
<dbReference type="GO" id="GO:0035556">
    <property type="term" value="P:intracellular signal transduction"/>
    <property type="evidence" value="ECO:0007669"/>
    <property type="project" value="TreeGrafter"/>
</dbReference>
<sequence length="522" mass="58173">MDMGVLAPAIDLQIADEVIERDSHVNVLASPRFADVESEVSSERLQPRAEGSSNQLKLSVGGEDSPEEDDIDDLRQSMHMWHLHGPESEGFSEFDDEVGLSAERVQSIIAGQGLLFQPLNEGSFVEEVFSEKGPKSHNGYLFGAKIGEGSYAKVKEIVDETTLVRRAVKIIKHSRLRKIQNGQENVERELRILKKVRHENVIRLIEVFRREQKNKLYVVLEFCMGSVQQLLDAAHENRLSDTETHRYFVDLINGLEYLHSVGIVHKDIKPANLLISLDYTLKISDFGVAEELSLFQKDDSCQLVQGTPKFQAPELVSGNMESYSGFASDLWSCGVTLYNMISGLYPFEGAVIMRLFDNIAHAELVMPTNVELHPELVVLLKGLLQKDAKKRFTVECVKHNAWHARPRAKFFRAAQLAKRGSVQRPLTVYQALEERFGGVPSDRIVTMNDLDETLVSRQHHSSGVSHAQSSSLILPPGNGRAGSEPCISEPAAAAAASLSPTRPRPPRKNRSLLSCILPNRSP</sequence>
<feature type="compositionally biased region" description="Low complexity" evidence="16">
    <location>
        <begin position="461"/>
        <end position="471"/>
    </location>
</feature>
<gene>
    <name evidence="18" type="ORF">CYNAS_LOCUS202</name>
</gene>
<name>A0AA36GDG1_CYLNA</name>
<evidence type="ECO:0000256" key="3">
    <source>
        <dbReference type="ARBA" id="ARBA00009985"/>
    </source>
</evidence>
<dbReference type="GO" id="GO:0005524">
    <property type="term" value="F:ATP binding"/>
    <property type="evidence" value="ECO:0007669"/>
    <property type="project" value="UniProtKB-UniRule"/>
</dbReference>
<organism evidence="18 19">
    <name type="scientific">Cylicocyclus nassatus</name>
    <name type="common">Nematode worm</name>
    <dbReference type="NCBI Taxonomy" id="53992"/>
    <lineage>
        <taxon>Eukaryota</taxon>
        <taxon>Metazoa</taxon>
        <taxon>Ecdysozoa</taxon>
        <taxon>Nematoda</taxon>
        <taxon>Chromadorea</taxon>
        <taxon>Rhabditida</taxon>
        <taxon>Rhabditina</taxon>
        <taxon>Rhabditomorpha</taxon>
        <taxon>Strongyloidea</taxon>
        <taxon>Strongylidae</taxon>
        <taxon>Cylicocyclus</taxon>
    </lineage>
</organism>
<feature type="compositionally biased region" description="Low complexity" evidence="16">
    <location>
        <begin position="485"/>
        <end position="501"/>
    </location>
</feature>
<reference evidence="18" key="1">
    <citation type="submission" date="2023-07" db="EMBL/GenBank/DDBJ databases">
        <authorList>
            <consortium name="CYATHOMIX"/>
        </authorList>
    </citation>
    <scope>NUCLEOTIDE SEQUENCE</scope>
    <source>
        <strain evidence="18">N/A</strain>
    </source>
</reference>
<dbReference type="Gene3D" id="1.10.510.10">
    <property type="entry name" value="Transferase(Phosphotransferase) domain 1"/>
    <property type="match status" value="1"/>
</dbReference>
<feature type="region of interest" description="Disordered" evidence="16">
    <location>
        <begin position="456"/>
        <end position="522"/>
    </location>
</feature>
<keyword evidence="9" id="KW-0418">Kinase</keyword>
<proteinExistence type="inferred from homology"/>
<dbReference type="AlphaFoldDB" id="A0AA36GDG1"/>
<dbReference type="SUPFAM" id="SSF56112">
    <property type="entry name" value="Protein kinase-like (PK-like)"/>
    <property type="match status" value="1"/>
</dbReference>
<evidence type="ECO:0000259" key="17">
    <source>
        <dbReference type="PROSITE" id="PS50011"/>
    </source>
</evidence>
<keyword evidence="6" id="KW-0808">Transferase</keyword>
<comment type="catalytic activity">
    <reaction evidence="14">
        <text>L-seryl-[protein] + ATP = O-phospho-L-seryl-[protein] + ADP + H(+)</text>
        <dbReference type="Rhea" id="RHEA:17989"/>
        <dbReference type="Rhea" id="RHEA-COMP:9863"/>
        <dbReference type="Rhea" id="RHEA-COMP:11604"/>
        <dbReference type="ChEBI" id="CHEBI:15378"/>
        <dbReference type="ChEBI" id="CHEBI:29999"/>
        <dbReference type="ChEBI" id="CHEBI:30616"/>
        <dbReference type="ChEBI" id="CHEBI:83421"/>
        <dbReference type="ChEBI" id="CHEBI:456216"/>
        <dbReference type="EC" id="2.7.11.1"/>
    </reaction>
</comment>
<dbReference type="PANTHER" id="PTHR24346">
    <property type="entry name" value="MAP/MICROTUBULE AFFINITY-REGULATING KINASE"/>
    <property type="match status" value="1"/>
</dbReference>
<keyword evidence="5" id="KW-0723">Serine/threonine-protein kinase</keyword>
<dbReference type="PROSITE" id="PS50011">
    <property type="entry name" value="PROTEIN_KINASE_DOM"/>
    <property type="match status" value="1"/>
</dbReference>
<protein>
    <recommendedName>
        <fullName evidence="4">non-specific serine/threonine protein kinase</fullName>
        <ecNumber evidence="4">2.7.11.1</ecNumber>
    </recommendedName>
</protein>
<accession>A0AA36GDG1</accession>
<comment type="cofactor">
    <cofactor evidence="1">
        <name>Mn(2+)</name>
        <dbReference type="ChEBI" id="CHEBI:29035"/>
    </cofactor>
</comment>
<evidence type="ECO:0000256" key="9">
    <source>
        <dbReference type="ARBA" id="ARBA00022777"/>
    </source>
</evidence>
<comment type="catalytic activity">
    <reaction evidence="13">
        <text>L-threonyl-[protein] + ATP = O-phospho-L-threonyl-[protein] + ADP + H(+)</text>
        <dbReference type="Rhea" id="RHEA:46608"/>
        <dbReference type="Rhea" id="RHEA-COMP:11060"/>
        <dbReference type="Rhea" id="RHEA-COMP:11605"/>
        <dbReference type="ChEBI" id="CHEBI:15378"/>
        <dbReference type="ChEBI" id="CHEBI:30013"/>
        <dbReference type="ChEBI" id="CHEBI:30616"/>
        <dbReference type="ChEBI" id="CHEBI:61977"/>
        <dbReference type="ChEBI" id="CHEBI:456216"/>
        <dbReference type="EC" id="2.7.11.1"/>
    </reaction>
</comment>
<keyword evidence="11" id="KW-0460">Magnesium</keyword>
<dbReference type="PROSITE" id="PS00107">
    <property type="entry name" value="PROTEIN_KINASE_ATP"/>
    <property type="match status" value="1"/>
</dbReference>
<evidence type="ECO:0000256" key="12">
    <source>
        <dbReference type="ARBA" id="ARBA00023211"/>
    </source>
</evidence>
<dbReference type="InterPro" id="IPR017441">
    <property type="entry name" value="Protein_kinase_ATP_BS"/>
</dbReference>
<comment type="similarity">
    <text evidence="3">Belongs to the protein kinase superfamily. CAMK Ser/Thr protein kinase family. LKB1 subfamily.</text>
</comment>
<keyword evidence="12" id="KW-0464">Manganese</keyword>
<dbReference type="Pfam" id="PF00069">
    <property type="entry name" value="Pkinase"/>
    <property type="match status" value="1"/>
</dbReference>
<feature type="binding site" evidence="15">
    <location>
        <position position="169"/>
    </location>
    <ligand>
        <name>ATP</name>
        <dbReference type="ChEBI" id="CHEBI:30616"/>
    </ligand>
</feature>
<dbReference type="EMBL" id="CATQJL010000001">
    <property type="protein sequence ID" value="CAJ0588219.1"/>
    <property type="molecule type" value="Genomic_DNA"/>
</dbReference>
<evidence type="ECO:0000256" key="8">
    <source>
        <dbReference type="ARBA" id="ARBA00022741"/>
    </source>
</evidence>